<dbReference type="Proteomes" id="UP000663720">
    <property type="component" value="Chromosome"/>
</dbReference>
<evidence type="ECO:0000313" key="8">
    <source>
        <dbReference type="Proteomes" id="UP000663720"/>
    </source>
</evidence>
<reference evidence="7" key="1">
    <citation type="journal article" date="2021" name="Microb. Physiol.">
        <title>Proteogenomic Insights into the Physiology of Marine, Sulfate-Reducing, Filamentous Desulfonema limicola and Desulfonema magnum.</title>
        <authorList>
            <person name="Schnaars V."/>
            <person name="Wohlbrand L."/>
            <person name="Scheve S."/>
            <person name="Hinrichs C."/>
            <person name="Reinhardt R."/>
            <person name="Rabus R."/>
        </authorList>
    </citation>
    <scope>NUCLEOTIDE SEQUENCE</scope>
    <source>
        <strain evidence="7">5ac10</strain>
    </source>
</reference>
<dbReference type="SUPFAM" id="SSF52317">
    <property type="entry name" value="Class I glutamine amidotransferase-like"/>
    <property type="match status" value="1"/>
</dbReference>
<gene>
    <name evidence="4 7" type="primary">cobQ</name>
    <name evidence="7" type="ORF">dnl_54670</name>
</gene>
<comment type="function">
    <text evidence="4">Catalyzes amidations at positions B, D, E, and G on adenosylcobyrinic A,C-diamide. NH(2) groups are provided by glutamine, and one molecule of ATP is hydrogenolyzed for each amidation.</text>
</comment>
<dbReference type="Pfam" id="PF01656">
    <property type="entry name" value="CbiA"/>
    <property type="match status" value="1"/>
</dbReference>
<evidence type="ECO:0000259" key="5">
    <source>
        <dbReference type="Pfam" id="PF01656"/>
    </source>
</evidence>
<evidence type="ECO:0000256" key="3">
    <source>
        <dbReference type="ARBA" id="ARBA00022962"/>
    </source>
</evidence>
<dbReference type="PROSITE" id="PS51274">
    <property type="entry name" value="GATASE_COBBQ"/>
    <property type="match status" value="1"/>
</dbReference>
<evidence type="ECO:0000256" key="2">
    <source>
        <dbReference type="ARBA" id="ARBA00022573"/>
    </source>
</evidence>
<proteinExistence type="inferred from homology"/>
<dbReference type="Pfam" id="PF07685">
    <property type="entry name" value="GATase_3"/>
    <property type="match status" value="1"/>
</dbReference>
<dbReference type="InterPro" id="IPR029062">
    <property type="entry name" value="Class_I_gatase-like"/>
</dbReference>
<evidence type="ECO:0000259" key="6">
    <source>
        <dbReference type="Pfam" id="PF07685"/>
    </source>
</evidence>
<dbReference type="SUPFAM" id="SSF52540">
    <property type="entry name" value="P-loop containing nucleoside triphosphate hydrolases"/>
    <property type="match status" value="1"/>
</dbReference>
<dbReference type="InterPro" id="IPR047045">
    <property type="entry name" value="CobQ_N"/>
</dbReference>
<dbReference type="PANTHER" id="PTHR21343:SF1">
    <property type="entry name" value="COBYRIC ACID SYNTHASE"/>
    <property type="match status" value="1"/>
</dbReference>
<evidence type="ECO:0000256" key="4">
    <source>
        <dbReference type="HAMAP-Rule" id="MF_00028"/>
    </source>
</evidence>
<dbReference type="NCBIfam" id="NF001989">
    <property type="entry name" value="PRK00784.1"/>
    <property type="match status" value="1"/>
</dbReference>
<name>A0A975BCD7_9BACT</name>
<feature type="domain" description="CobQ/CobB/MinD/ParA nucleotide binding" evidence="5">
    <location>
        <begin position="14"/>
        <end position="239"/>
    </location>
</feature>
<protein>
    <recommendedName>
        <fullName evidence="4">Cobyric acid synthase</fullName>
    </recommendedName>
</protein>
<sequence length="503" mass="55249">MKPNTHNKKTPCLAAFGTGSDVGKSIIATALCRFFLNKGFSAAPYKAQNMSNNSGVTPEGLEMGRAQIVQAEACRIPPHVDMNPILLKPTTDVGCQVVLQGQAIANNTAMEYHEKKEKLFSTACESLDRLRSQYDLVIMEGAGSCAEVNLMAHDIVNFRIAEYADAPVILIADIHRGGVFAQIAGTLECLPQDKRDRIAGFIINRFRGDIRLFDDGVKWIEQKTGKQVFGVMPWYNHINIEAEDSVVIESPPAVSPGNFDIPAIAVIRIPHISNFTDFAPLSAIKGINLCFIEKVQDISPFSAVILPGSKNTRFDLDWLNKVGWDKQLRSYADKGGHILGICGGYQLMGSQVHDPYGLEGKPGTTRGLGLIPVETTLKAPKTTTRSRFAWQGVEGTGYEIHMGRTERMGGSPMLTVLEQNGQPPENSLDGCISENSRIMATYMHGLFDTPGITRLWLDCIGLKHIKTSGISGLASRDLEYDLLARHFEDHINTEAIIKLIQRP</sequence>
<dbReference type="NCBIfam" id="TIGR00313">
    <property type="entry name" value="cobQ"/>
    <property type="match status" value="1"/>
</dbReference>
<dbReference type="AlphaFoldDB" id="A0A975BCD7"/>
<organism evidence="7 8">
    <name type="scientific">Desulfonema limicola</name>
    <dbReference type="NCBI Taxonomy" id="45656"/>
    <lineage>
        <taxon>Bacteria</taxon>
        <taxon>Pseudomonadati</taxon>
        <taxon>Thermodesulfobacteriota</taxon>
        <taxon>Desulfobacteria</taxon>
        <taxon>Desulfobacterales</taxon>
        <taxon>Desulfococcaceae</taxon>
        <taxon>Desulfonema</taxon>
    </lineage>
</organism>
<dbReference type="InterPro" id="IPR027417">
    <property type="entry name" value="P-loop_NTPase"/>
</dbReference>
<evidence type="ECO:0000313" key="7">
    <source>
        <dbReference type="EMBL" id="QTA83074.1"/>
    </source>
</evidence>
<dbReference type="CDD" id="cd05389">
    <property type="entry name" value="CobQ_N"/>
    <property type="match status" value="1"/>
</dbReference>
<dbReference type="CDD" id="cd01750">
    <property type="entry name" value="GATase1_CobQ"/>
    <property type="match status" value="1"/>
</dbReference>
<dbReference type="GO" id="GO:0015420">
    <property type="term" value="F:ABC-type vitamin B12 transporter activity"/>
    <property type="evidence" value="ECO:0007669"/>
    <property type="project" value="UniProtKB-UniRule"/>
</dbReference>
<dbReference type="HAMAP" id="MF_00028">
    <property type="entry name" value="CobQ"/>
    <property type="match status" value="1"/>
</dbReference>
<feature type="active site" evidence="4">
    <location>
        <position position="444"/>
    </location>
</feature>
<dbReference type="PANTHER" id="PTHR21343">
    <property type="entry name" value="DETHIOBIOTIN SYNTHETASE"/>
    <property type="match status" value="1"/>
</dbReference>
<dbReference type="InterPro" id="IPR033949">
    <property type="entry name" value="CobQ_GATase1"/>
</dbReference>
<comment type="pathway">
    <text evidence="1 4">Cofactor biosynthesis; adenosylcobalamin biosynthesis.</text>
</comment>
<dbReference type="InterPro" id="IPR002586">
    <property type="entry name" value="CobQ/CobB/MinD/ParA_Nub-bd_dom"/>
</dbReference>
<dbReference type="Gene3D" id="3.40.50.300">
    <property type="entry name" value="P-loop containing nucleotide triphosphate hydrolases"/>
    <property type="match status" value="1"/>
</dbReference>
<feature type="active site" description="Nucleophile" evidence="4">
    <location>
        <position position="342"/>
    </location>
</feature>
<dbReference type="InterPro" id="IPR011698">
    <property type="entry name" value="GATase_3"/>
</dbReference>
<keyword evidence="2 4" id="KW-0169">Cobalamin biosynthesis</keyword>
<dbReference type="EMBL" id="CP061799">
    <property type="protein sequence ID" value="QTA83074.1"/>
    <property type="molecule type" value="Genomic_DNA"/>
</dbReference>
<dbReference type="InterPro" id="IPR004459">
    <property type="entry name" value="CobQ_synth"/>
</dbReference>
<accession>A0A975BCD7</accession>
<dbReference type="Gene3D" id="3.40.50.880">
    <property type="match status" value="1"/>
</dbReference>
<keyword evidence="8" id="KW-1185">Reference proteome</keyword>
<evidence type="ECO:0000256" key="1">
    <source>
        <dbReference type="ARBA" id="ARBA00004953"/>
    </source>
</evidence>
<dbReference type="GO" id="GO:0009236">
    <property type="term" value="P:cobalamin biosynthetic process"/>
    <property type="evidence" value="ECO:0007669"/>
    <property type="project" value="UniProtKB-UniRule"/>
</dbReference>
<dbReference type="KEGG" id="dli:dnl_54670"/>
<feature type="domain" description="CobB/CobQ-like glutamine amidotransferase" evidence="6">
    <location>
        <begin position="264"/>
        <end position="449"/>
    </location>
</feature>
<comment type="similarity">
    <text evidence="4">Belongs to the CobB/CobQ family. CobQ subfamily.</text>
</comment>
<dbReference type="GO" id="GO:0003824">
    <property type="term" value="F:catalytic activity"/>
    <property type="evidence" value="ECO:0007669"/>
    <property type="project" value="InterPro"/>
</dbReference>
<keyword evidence="3 4" id="KW-0315">Glutamine amidotransferase</keyword>
<dbReference type="RefSeq" id="WP_207688919.1">
    <property type="nucleotide sequence ID" value="NZ_CP061799.1"/>
</dbReference>